<protein>
    <submittedName>
        <fullName evidence="1">Uncharacterized protein</fullName>
    </submittedName>
</protein>
<feature type="non-terminal residue" evidence="1">
    <location>
        <position position="1"/>
    </location>
</feature>
<dbReference type="EMBL" id="FOXB01000084">
    <property type="protein sequence ID" value="SFQ01751.1"/>
    <property type="molecule type" value="Genomic_DNA"/>
</dbReference>
<evidence type="ECO:0000313" key="2">
    <source>
        <dbReference type="Proteomes" id="UP000199227"/>
    </source>
</evidence>
<gene>
    <name evidence="1" type="ORF">SAMN05216234_1843</name>
</gene>
<proteinExistence type="predicted"/>
<sequence>GEKFYSVITTIRRDRIRIISARRSRKKEIEIYEGKRV</sequence>
<accession>A0A1I5V2Q6</accession>
<keyword evidence="2" id="KW-1185">Reference proteome</keyword>
<organism evidence="1 2">
    <name type="scientific">Hydrogenimonas thermophila</name>
    <dbReference type="NCBI Taxonomy" id="223786"/>
    <lineage>
        <taxon>Bacteria</taxon>
        <taxon>Pseudomonadati</taxon>
        <taxon>Campylobacterota</taxon>
        <taxon>Epsilonproteobacteria</taxon>
        <taxon>Campylobacterales</taxon>
        <taxon>Hydrogenimonadaceae</taxon>
        <taxon>Hydrogenimonas</taxon>
    </lineage>
</organism>
<reference evidence="1 2" key="1">
    <citation type="submission" date="2016-10" db="EMBL/GenBank/DDBJ databases">
        <authorList>
            <person name="de Groot N.N."/>
        </authorList>
    </citation>
    <scope>NUCLEOTIDE SEQUENCE [LARGE SCALE GENOMIC DNA]</scope>
    <source>
        <strain evidence="1 2">EP1-55-1</strain>
    </source>
</reference>
<evidence type="ECO:0000313" key="1">
    <source>
        <dbReference type="EMBL" id="SFQ01751.1"/>
    </source>
</evidence>
<dbReference type="AlphaFoldDB" id="A0A1I5V2Q6"/>
<dbReference type="Proteomes" id="UP000199227">
    <property type="component" value="Unassembled WGS sequence"/>
</dbReference>
<name>A0A1I5V2Q6_9BACT</name>